<gene>
    <name evidence="2" type="ORF">G7K_1025-t1</name>
</gene>
<dbReference type="RefSeq" id="XP_019027012.1">
    <property type="nucleotide sequence ID" value="XM_019166622.1"/>
</dbReference>
<feature type="signal peptide" evidence="1">
    <location>
        <begin position="1"/>
        <end position="25"/>
    </location>
</feature>
<name>A0A0E9NA94_SAICN</name>
<keyword evidence="1" id="KW-0732">Signal</keyword>
<reference evidence="2 3" key="3">
    <citation type="journal article" date="2015" name="Genome Announc.">
        <title>Draft Genome Sequence of the Archiascomycetous Yeast Saitoella complicata.</title>
        <authorList>
            <person name="Yamauchi K."/>
            <person name="Kondo S."/>
            <person name="Hamamoto M."/>
            <person name="Takahashi Y."/>
            <person name="Ogura Y."/>
            <person name="Hayashi T."/>
            <person name="Nishida H."/>
        </authorList>
    </citation>
    <scope>NUCLEOTIDE SEQUENCE [LARGE SCALE GENOMIC DNA]</scope>
    <source>
        <strain evidence="2 3">NRRL Y-17804</strain>
    </source>
</reference>
<accession>A0A0E9NA94</accession>
<comment type="caution">
    <text evidence="2">The sequence shown here is derived from an EMBL/GenBank/DDBJ whole genome shotgun (WGS) entry which is preliminary data.</text>
</comment>
<evidence type="ECO:0000313" key="2">
    <source>
        <dbReference type="EMBL" id="GAO46807.1"/>
    </source>
</evidence>
<feature type="chain" id="PRO_5002430517" evidence="1">
    <location>
        <begin position="26"/>
        <end position="206"/>
    </location>
</feature>
<keyword evidence="3" id="KW-1185">Reference proteome</keyword>
<dbReference type="Proteomes" id="UP000033140">
    <property type="component" value="Unassembled WGS sequence"/>
</dbReference>
<proteinExistence type="predicted"/>
<evidence type="ECO:0000256" key="1">
    <source>
        <dbReference type="SAM" id="SignalP"/>
    </source>
</evidence>
<evidence type="ECO:0000313" key="3">
    <source>
        <dbReference type="Proteomes" id="UP000033140"/>
    </source>
</evidence>
<dbReference type="EMBL" id="BACD03000005">
    <property type="protein sequence ID" value="GAO46807.1"/>
    <property type="molecule type" value="Genomic_DNA"/>
</dbReference>
<dbReference type="AlphaFoldDB" id="A0A0E9NA94"/>
<organism evidence="2 3">
    <name type="scientific">Saitoella complicata (strain BCRC 22490 / CBS 7301 / JCM 7358 / NBRC 10748 / NRRL Y-17804)</name>
    <dbReference type="NCBI Taxonomy" id="698492"/>
    <lineage>
        <taxon>Eukaryota</taxon>
        <taxon>Fungi</taxon>
        <taxon>Dikarya</taxon>
        <taxon>Ascomycota</taxon>
        <taxon>Taphrinomycotina</taxon>
        <taxon>Taphrinomycotina incertae sedis</taxon>
        <taxon>Saitoella</taxon>
    </lineage>
</organism>
<protein>
    <submittedName>
        <fullName evidence="2">Uncharacterized protein</fullName>
    </submittedName>
</protein>
<reference evidence="2 3" key="2">
    <citation type="journal article" date="2014" name="J. Gen. Appl. Microbiol.">
        <title>The early diverging ascomycetous budding yeast Saitoella complicata has three histone deacetylases belonging to the Clr6, Hos2, and Rpd3 lineages.</title>
        <authorList>
            <person name="Nishida H."/>
            <person name="Matsumoto T."/>
            <person name="Kondo S."/>
            <person name="Hamamoto M."/>
            <person name="Yoshikawa H."/>
        </authorList>
    </citation>
    <scope>NUCLEOTIDE SEQUENCE [LARGE SCALE GENOMIC DNA]</scope>
    <source>
        <strain evidence="2 3">NRRL Y-17804</strain>
    </source>
</reference>
<sequence length="206" mass="22357">MFTILNNLTALFSVAINGVSSPTKAVLGYKLIKRNRLDDLEPQLLVKEQVIVQESAHVTQICAVVAQSVDAEVECAEEEFEEEDVRVVERVINETAALLDDEELDTNVDESCNGPAFSTLATAACSAVNSTVSLKVMKKKKSSVVRKSIFKTARQSSSSSDKFIELGNSCAPLHALSLGSLKFMMVLAHTQPTYLPLAGLCTEFTI</sequence>
<reference evidence="2 3" key="1">
    <citation type="journal article" date="2011" name="J. Gen. Appl. Microbiol.">
        <title>Draft genome sequencing of the enigmatic yeast Saitoella complicata.</title>
        <authorList>
            <person name="Nishida H."/>
            <person name="Hamamoto M."/>
            <person name="Sugiyama J."/>
        </authorList>
    </citation>
    <scope>NUCLEOTIDE SEQUENCE [LARGE SCALE GENOMIC DNA]</scope>
    <source>
        <strain evidence="2 3">NRRL Y-17804</strain>
    </source>
</reference>